<evidence type="ECO:0000256" key="1">
    <source>
        <dbReference type="SAM" id="MobiDB-lite"/>
    </source>
</evidence>
<evidence type="ECO:0000313" key="4">
    <source>
        <dbReference type="Proteomes" id="UP001596445"/>
    </source>
</evidence>
<feature type="domain" description="DUF7260" evidence="2">
    <location>
        <begin position="12"/>
        <end position="101"/>
    </location>
</feature>
<accession>A0ABD5VY67</accession>
<evidence type="ECO:0000313" key="3">
    <source>
        <dbReference type="EMBL" id="MFC7058198.1"/>
    </source>
</evidence>
<dbReference type="InterPro" id="IPR055684">
    <property type="entry name" value="DUF7260"/>
</dbReference>
<gene>
    <name evidence="3" type="ORF">ACFQQG_08445</name>
</gene>
<organism evidence="3 4">
    <name type="scientific">Halovenus salina</name>
    <dbReference type="NCBI Taxonomy" id="1510225"/>
    <lineage>
        <taxon>Archaea</taxon>
        <taxon>Methanobacteriati</taxon>
        <taxon>Methanobacteriota</taxon>
        <taxon>Stenosarchaea group</taxon>
        <taxon>Halobacteria</taxon>
        <taxon>Halobacteriales</taxon>
        <taxon>Haloarculaceae</taxon>
        <taxon>Halovenus</taxon>
    </lineage>
</organism>
<dbReference type="AlphaFoldDB" id="A0ABD5VY67"/>
<protein>
    <recommendedName>
        <fullName evidence="2">DUF7260 domain-containing protein</fullName>
    </recommendedName>
</protein>
<name>A0ABD5VY67_9EURY</name>
<dbReference type="EMBL" id="JBHSZI010000001">
    <property type="protein sequence ID" value="MFC7058198.1"/>
    <property type="molecule type" value="Genomic_DNA"/>
</dbReference>
<dbReference type="Pfam" id="PF23921">
    <property type="entry name" value="DUF7260"/>
    <property type="match status" value="1"/>
</dbReference>
<comment type="caution">
    <text evidence="3">The sequence shown here is derived from an EMBL/GenBank/DDBJ whole genome shotgun (WGS) entry which is preliminary data.</text>
</comment>
<feature type="region of interest" description="Disordered" evidence="1">
    <location>
        <begin position="85"/>
        <end position="111"/>
    </location>
</feature>
<dbReference type="RefSeq" id="WP_382185061.1">
    <property type="nucleotide sequence ID" value="NZ_JBHSZI010000001.1"/>
</dbReference>
<dbReference type="Proteomes" id="UP001596445">
    <property type="component" value="Unassembled WGS sequence"/>
</dbReference>
<sequence length="140" mass="15164">MFADHVQALVRVGDESLLETVRGELGDRVALALAPTTDTSFTEPIKSQLLSATAQRQTKLDAMERALGAEADSLRRTVEATPAIEDCLDPADRRPLLSLDSPSSGSATRHSCPVSAVWNNWSSHDSSISRRPRGPTRRLA</sequence>
<reference evidence="3 4" key="1">
    <citation type="journal article" date="2019" name="Int. J. Syst. Evol. Microbiol.">
        <title>The Global Catalogue of Microorganisms (GCM) 10K type strain sequencing project: providing services to taxonomists for standard genome sequencing and annotation.</title>
        <authorList>
            <consortium name="The Broad Institute Genomics Platform"/>
            <consortium name="The Broad Institute Genome Sequencing Center for Infectious Disease"/>
            <person name="Wu L."/>
            <person name="Ma J."/>
        </authorList>
    </citation>
    <scope>NUCLEOTIDE SEQUENCE [LARGE SCALE GENOMIC DNA]</scope>
    <source>
        <strain evidence="3 4">JCM 30072</strain>
    </source>
</reference>
<evidence type="ECO:0000259" key="2">
    <source>
        <dbReference type="Pfam" id="PF23921"/>
    </source>
</evidence>
<proteinExistence type="predicted"/>
<keyword evidence="4" id="KW-1185">Reference proteome</keyword>